<evidence type="ECO:0000256" key="1">
    <source>
        <dbReference type="SAM" id="MobiDB-lite"/>
    </source>
</evidence>
<protein>
    <submittedName>
        <fullName evidence="2 3">Uncharacterized protein</fullName>
    </submittedName>
</protein>
<feature type="region of interest" description="Disordered" evidence="1">
    <location>
        <begin position="285"/>
        <end position="304"/>
    </location>
</feature>
<dbReference type="Proteomes" id="UP000002051">
    <property type="component" value="Chromosome 5"/>
</dbReference>
<dbReference type="AlphaFoldDB" id="G7K688"/>
<organism evidence="2 4">
    <name type="scientific">Medicago truncatula</name>
    <name type="common">Barrel medic</name>
    <name type="synonym">Medicago tribuloides</name>
    <dbReference type="NCBI Taxonomy" id="3880"/>
    <lineage>
        <taxon>Eukaryota</taxon>
        <taxon>Viridiplantae</taxon>
        <taxon>Streptophyta</taxon>
        <taxon>Embryophyta</taxon>
        <taxon>Tracheophyta</taxon>
        <taxon>Spermatophyta</taxon>
        <taxon>Magnoliopsida</taxon>
        <taxon>eudicotyledons</taxon>
        <taxon>Gunneridae</taxon>
        <taxon>Pentapetalae</taxon>
        <taxon>rosids</taxon>
        <taxon>fabids</taxon>
        <taxon>Fabales</taxon>
        <taxon>Fabaceae</taxon>
        <taxon>Papilionoideae</taxon>
        <taxon>50 kb inversion clade</taxon>
        <taxon>NPAAA clade</taxon>
        <taxon>Hologalegina</taxon>
        <taxon>IRL clade</taxon>
        <taxon>Trifolieae</taxon>
        <taxon>Medicago</taxon>
    </lineage>
</organism>
<evidence type="ECO:0000313" key="2">
    <source>
        <dbReference type="EMBL" id="AES98472.1"/>
    </source>
</evidence>
<name>G7K688_MEDTR</name>
<reference evidence="2 4" key="2">
    <citation type="journal article" date="2014" name="BMC Genomics">
        <title>An improved genome release (version Mt4.0) for the model legume Medicago truncatula.</title>
        <authorList>
            <person name="Tang H."/>
            <person name="Krishnakumar V."/>
            <person name="Bidwell S."/>
            <person name="Rosen B."/>
            <person name="Chan A."/>
            <person name="Zhou S."/>
            <person name="Gentzbittel L."/>
            <person name="Childs K.L."/>
            <person name="Yandell M."/>
            <person name="Gundlach H."/>
            <person name="Mayer K.F."/>
            <person name="Schwartz D.C."/>
            <person name="Town C.D."/>
        </authorList>
    </citation>
    <scope>GENOME REANNOTATION</scope>
    <source>
        <strain evidence="3 4">cv. Jemalong A17</strain>
    </source>
</reference>
<evidence type="ECO:0000313" key="4">
    <source>
        <dbReference type="Proteomes" id="UP000002051"/>
    </source>
</evidence>
<dbReference type="HOGENOM" id="CLU_869778_0_0_1"/>
<reference evidence="2 4" key="1">
    <citation type="journal article" date="2011" name="Nature">
        <title>The Medicago genome provides insight into the evolution of rhizobial symbioses.</title>
        <authorList>
            <person name="Young N.D."/>
            <person name="Debelle F."/>
            <person name="Oldroyd G.E."/>
            <person name="Geurts R."/>
            <person name="Cannon S.B."/>
            <person name="Udvardi M.K."/>
            <person name="Benedito V.A."/>
            <person name="Mayer K.F."/>
            <person name="Gouzy J."/>
            <person name="Schoof H."/>
            <person name="Van de Peer Y."/>
            <person name="Proost S."/>
            <person name="Cook D.R."/>
            <person name="Meyers B.C."/>
            <person name="Spannagl M."/>
            <person name="Cheung F."/>
            <person name="De Mita S."/>
            <person name="Krishnakumar V."/>
            <person name="Gundlach H."/>
            <person name="Zhou S."/>
            <person name="Mudge J."/>
            <person name="Bharti A.K."/>
            <person name="Murray J.D."/>
            <person name="Naoumkina M.A."/>
            <person name="Rosen B."/>
            <person name="Silverstein K.A."/>
            <person name="Tang H."/>
            <person name="Rombauts S."/>
            <person name="Zhao P.X."/>
            <person name="Zhou P."/>
            <person name="Barbe V."/>
            <person name="Bardou P."/>
            <person name="Bechner M."/>
            <person name="Bellec A."/>
            <person name="Berger A."/>
            <person name="Berges H."/>
            <person name="Bidwell S."/>
            <person name="Bisseling T."/>
            <person name="Choisne N."/>
            <person name="Couloux A."/>
            <person name="Denny R."/>
            <person name="Deshpande S."/>
            <person name="Dai X."/>
            <person name="Doyle J.J."/>
            <person name="Dudez A.M."/>
            <person name="Farmer A.D."/>
            <person name="Fouteau S."/>
            <person name="Franken C."/>
            <person name="Gibelin C."/>
            <person name="Gish J."/>
            <person name="Goldstein S."/>
            <person name="Gonzalez A.J."/>
            <person name="Green P.J."/>
            <person name="Hallab A."/>
            <person name="Hartog M."/>
            <person name="Hua A."/>
            <person name="Humphray S.J."/>
            <person name="Jeong D.H."/>
            <person name="Jing Y."/>
            <person name="Jocker A."/>
            <person name="Kenton S.M."/>
            <person name="Kim D.J."/>
            <person name="Klee K."/>
            <person name="Lai H."/>
            <person name="Lang C."/>
            <person name="Lin S."/>
            <person name="Macmil S.L."/>
            <person name="Magdelenat G."/>
            <person name="Matthews L."/>
            <person name="McCorrison J."/>
            <person name="Monaghan E.L."/>
            <person name="Mun J.H."/>
            <person name="Najar F.Z."/>
            <person name="Nicholson C."/>
            <person name="Noirot C."/>
            <person name="O'Bleness M."/>
            <person name="Paule C.R."/>
            <person name="Poulain J."/>
            <person name="Prion F."/>
            <person name="Qin B."/>
            <person name="Qu C."/>
            <person name="Retzel E.F."/>
            <person name="Riddle C."/>
            <person name="Sallet E."/>
            <person name="Samain S."/>
            <person name="Samson N."/>
            <person name="Sanders I."/>
            <person name="Saurat O."/>
            <person name="Scarpelli C."/>
            <person name="Schiex T."/>
            <person name="Segurens B."/>
            <person name="Severin A.J."/>
            <person name="Sherrier D.J."/>
            <person name="Shi R."/>
            <person name="Sims S."/>
            <person name="Singer S.R."/>
            <person name="Sinharoy S."/>
            <person name="Sterck L."/>
            <person name="Viollet A."/>
            <person name="Wang B.B."/>
            <person name="Wang K."/>
            <person name="Wang M."/>
            <person name="Wang X."/>
            <person name="Warfsmann J."/>
            <person name="Weissenbach J."/>
            <person name="White D.D."/>
            <person name="White J.D."/>
            <person name="Wiley G.B."/>
            <person name="Wincker P."/>
            <person name="Xing Y."/>
            <person name="Yang L."/>
            <person name="Yao Z."/>
            <person name="Ying F."/>
            <person name="Zhai J."/>
            <person name="Zhou L."/>
            <person name="Zuber A."/>
            <person name="Denarie J."/>
            <person name="Dixon R.A."/>
            <person name="May G.D."/>
            <person name="Schwartz D.C."/>
            <person name="Rogers J."/>
            <person name="Quetier F."/>
            <person name="Town C.D."/>
            <person name="Roe B.A."/>
        </authorList>
    </citation>
    <scope>NUCLEOTIDE SEQUENCE [LARGE SCALE GENOMIC DNA]</scope>
    <source>
        <strain evidence="2">A17</strain>
        <strain evidence="3 4">cv. Jemalong A17</strain>
    </source>
</reference>
<dbReference type="PaxDb" id="3880-AES98472"/>
<accession>G7K688</accession>
<dbReference type="EnsemblPlants" id="AES98472">
    <property type="protein sequence ID" value="AES98472"/>
    <property type="gene ID" value="MTR_5g068980"/>
</dbReference>
<reference evidence="3" key="3">
    <citation type="submission" date="2015-04" db="UniProtKB">
        <authorList>
            <consortium name="EnsemblPlants"/>
        </authorList>
    </citation>
    <scope>IDENTIFICATION</scope>
    <source>
        <strain evidence="3">cv. Jemalong A17</strain>
    </source>
</reference>
<gene>
    <name evidence="2" type="ordered locus">MTR_5g068980</name>
</gene>
<evidence type="ECO:0000313" key="3">
    <source>
        <dbReference type="EnsemblPlants" id="AES98472"/>
    </source>
</evidence>
<dbReference type="EMBL" id="CM001221">
    <property type="protein sequence ID" value="AES98472.1"/>
    <property type="molecule type" value="Genomic_DNA"/>
</dbReference>
<proteinExistence type="predicted"/>
<keyword evidence="4" id="KW-1185">Reference proteome</keyword>
<sequence>MASNFKNFFILKLNISKVQIMISLAVSLAKTYRVKSRMPKAARSTSFLGGMTSTNLVMVELTARQTRQSGSSTQNQSIGALTQNPSIRSSVDVADEEEEQVSLDLIVKNLKNKALQSLIPSATIIGILSELGHISSGNKIKPPKLVPWRDYFGPIHRIFPSEVQEEFQVFNKRFKKDLDNLPIELNFFAKFSLTWIFSWQYKYGLSSNQMFYQCYKNKLLLSGGPVLIPQKKPKKVSTYGSKLIQNICRLSISSSQIIANRQKASFYAHQAPNISEMVDNVADDDVEPKPAKNEASSEGFGDVKPTVNLKPFKVQIPIQA</sequence>